<reference evidence="10 11" key="1">
    <citation type="journal article" date="2011" name="Proc. Natl. Acad. Sci. U.S.A.">
        <title>Evolutionary erosion of yeast sex chromosomes by mating-type switching accidents.</title>
        <authorList>
            <person name="Gordon J.L."/>
            <person name="Armisen D."/>
            <person name="Proux-Wera E."/>
            <person name="Oheigeartaigh S.S."/>
            <person name="Byrne K.P."/>
            <person name="Wolfe K.H."/>
        </authorList>
    </citation>
    <scope>NUCLEOTIDE SEQUENCE [LARGE SCALE GENOMIC DNA]</scope>
    <source>
        <strain evidence="11">ATCC 10597 / BCRC 20456 / CBS 421 / NBRC 0211 / NRRL Y-12639</strain>
    </source>
</reference>
<dbReference type="Proteomes" id="UP000000689">
    <property type="component" value="Chromosome 3"/>
</dbReference>
<dbReference type="GO" id="GO:0032934">
    <property type="term" value="F:sterol binding"/>
    <property type="evidence" value="ECO:0007669"/>
    <property type="project" value="TreeGrafter"/>
</dbReference>
<dbReference type="InterPro" id="IPR011993">
    <property type="entry name" value="PH-like_dom_sf"/>
</dbReference>
<dbReference type="GO" id="GO:0032366">
    <property type="term" value="P:intracellular sterol transport"/>
    <property type="evidence" value="ECO:0007669"/>
    <property type="project" value="TreeGrafter"/>
</dbReference>
<dbReference type="GO" id="GO:0032541">
    <property type="term" value="C:cortical endoplasmic reticulum"/>
    <property type="evidence" value="ECO:0007669"/>
    <property type="project" value="TreeGrafter"/>
</dbReference>
<dbReference type="GeneID" id="11496728"/>
<dbReference type="PROSITE" id="PS51778">
    <property type="entry name" value="VAST"/>
    <property type="match status" value="1"/>
</dbReference>
<dbReference type="KEGG" id="ndi:NDAI_0C06560"/>
<keyword evidence="5 8" id="KW-0472">Membrane</keyword>
<dbReference type="OrthoDB" id="2162691at2759"/>
<keyword evidence="4 8" id="KW-1133">Transmembrane helix</keyword>
<dbReference type="Pfam" id="PF02893">
    <property type="entry name" value="GRAM"/>
    <property type="match status" value="1"/>
</dbReference>
<sequence length="777" mass="89204">MPFRNDRRYMVADSKVCKSPVVDVLENQNTDQYYVRDNRYRTEHKCMNLSLSSCSSSPTSHNGNNNGIFITTDSPSNDMTLSLSLKSSPANPHTSDINSISNSYNISGFNNKNALESVNDLISLSIQTNTIVSTKGSGENENNIKSRNQSISESMTSSSSFLDNVFNAFQLKPKQQQQQRLSKINTSSDVSLSSPIHTISSKKHLTPMPNYYMASSGRNQKFHKLFNINHSKNDNLIDDFNCTLVDDSIPGKLYVSESYIRFYPTNMTSANNNTDKNNNNNVNIIIEYHFKDIKNIEKTEEEGIAIHITTEDGNDKELLFCNFVSLYPILVLLLNLWSQINKLNDDIQKIASNKLIRMNELDHIIPSPDYMMMIRPLSRNGIMKNKQYMTNEPISFIEEAINSIDGDEQRLDGNLVDDNEEGSNSSQSIGSFDSSIRTNSEIISTKKPIFKFKEQTMKSCNFKYNGPYYHHETEFPYHPEDHNEYILTELILNGSPGLIFEILFSEHNPEFLLEFLESQDSHNISDINEFHNSNTTNYPFRNYSYIKNLKFSVGPKSTNCNVEETLIYYDLYDYINIVNTTKTPNVPSGGSFSTKTRYMLRWNDETHCFLKISYWVEWSGSSWIKSLVESSCKTGLISSTKDLVNQLQRYLDKYVEESNDESSMVNNNELLNKMITEEHTIVNENIIIENNNTRPKEIKADNVVREEKIGNMPEMVSIKMSKKLLILVMILVIFLICLNIYYIFSLKRSMNRIEALLSRTPTTTNRLSDFPAKFFHN</sequence>
<evidence type="ECO:0000256" key="2">
    <source>
        <dbReference type="ARBA" id="ARBA00006582"/>
    </source>
</evidence>
<dbReference type="RefSeq" id="XP_003669558.1">
    <property type="nucleotide sequence ID" value="XM_003669510.1"/>
</dbReference>
<evidence type="ECO:0000313" key="11">
    <source>
        <dbReference type="Proteomes" id="UP000000689"/>
    </source>
</evidence>
<dbReference type="InterPro" id="IPR051482">
    <property type="entry name" value="Cholesterol_transport"/>
</dbReference>
<evidence type="ECO:0000256" key="5">
    <source>
        <dbReference type="ARBA" id="ARBA00023136"/>
    </source>
</evidence>
<proteinExistence type="inferred from homology"/>
<dbReference type="PANTHER" id="PTHR23319:SF4">
    <property type="entry name" value="GRAM DOMAIN CONTAINING 1B, ISOFORM E"/>
    <property type="match status" value="1"/>
</dbReference>
<dbReference type="SMART" id="SM00568">
    <property type="entry name" value="GRAM"/>
    <property type="match status" value="1"/>
</dbReference>
<dbReference type="AlphaFoldDB" id="G0W954"/>
<organism evidence="10 11">
    <name type="scientific">Naumovozyma dairenensis (strain ATCC 10597 / BCRC 20456 / CBS 421 / NBRC 0211 / NRRL Y-12639)</name>
    <name type="common">Saccharomyces dairenensis</name>
    <dbReference type="NCBI Taxonomy" id="1071378"/>
    <lineage>
        <taxon>Eukaryota</taxon>
        <taxon>Fungi</taxon>
        <taxon>Dikarya</taxon>
        <taxon>Ascomycota</taxon>
        <taxon>Saccharomycotina</taxon>
        <taxon>Saccharomycetes</taxon>
        <taxon>Saccharomycetales</taxon>
        <taxon>Saccharomycetaceae</taxon>
        <taxon>Naumovozyma</taxon>
    </lineage>
</organism>
<protein>
    <recommendedName>
        <fullName evidence="9">VASt domain-containing protein</fullName>
    </recommendedName>
</protein>
<evidence type="ECO:0000256" key="8">
    <source>
        <dbReference type="SAM" id="Phobius"/>
    </source>
</evidence>
<evidence type="ECO:0000256" key="4">
    <source>
        <dbReference type="ARBA" id="ARBA00022989"/>
    </source>
</evidence>
<evidence type="ECO:0000259" key="9">
    <source>
        <dbReference type="PROSITE" id="PS51778"/>
    </source>
</evidence>
<dbReference type="Pfam" id="PF16016">
    <property type="entry name" value="VASt"/>
    <property type="match status" value="1"/>
</dbReference>
<dbReference type="GO" id="GO:0120015">
    <property type="term" value="F:sterol transfer activity"/>
    <property type="evidence" value="ECO:0007669"/>
    <property type="project" value="TreeGrafter"/>
</dbReference>
<dbReference type="PANTHER" id="PTHR23319">
    <property type="entry name" value="GRAM DOMAIN CONTAINING 1B, ISOFORM E"/>
    <property type="match status" value="1"/>
</dbReference>
<dbReference type="GO" id="GO:0005739">
    <property type="term" value="C:mitochondrion"/>
    <property type="evidence" value="ECO:0007669"/>
    <property type="project" value="TreeGrafter"/>
</dbReference>
<feature type="region of interest" description="Disordered" evidence="7">
    <location>
        <begin position="409"/>
        <end position="432"/>
    </location>
</feature>
<dbReference type="OMA" id="HHETEFP"/>
<comment type="subcellular location">
    <subcellularLocation>
        <location evidence="6">Endomembrane system</location>
        <topology evidence="6">Single-pass membrane protein</topology>
    </subcellularLocation>
    <subcellularLocation>
        <location evidence="1">Endoplasmic reticulum membrane</location>
    </subcellularLocation>
</comment>
<feature type="domain" description="VASt" evidence="9">
    <location>
        <begin position="483"/>
        <end position="655"/>
    </location>
</feature>
<dbReference type="InterPro" id="IPR004182">
    <property type="entry name" value="GRAM"/>
</dbReference>
<feature type="transmembrane region" description="Helical" evidence="8">
    <location>
        <begin position="724"/>
        <end position="744"/>
    </location>
</feature>
<evidence type="ECO:0000256" key="6">
    <source>
        <dbReference type="ARBA" id="ARBA00037847"/>
    </source>
</evidence>
<evidence type="ECO:0000256" key="3">
    <source>
        <dbReference type="ARBA" id="ARBA00022692"/>
    </source>
</evidence>
<dbReference type="eggNOG" id="KOG1032">
    <property type="taxonomic scope" value="Eukaryota"/>
</dbReference>
<dbReference type="EMBL" id="HE580269">
    <property type="protein sequence ID" value="CCD24315.1"/>
    <property type="molecule type" value="Genomic_DNA"/>
</dbReference>
<comment type="similarity">
    <text evidence="2">Belongs to the YSP2 family.</text>
</comment>
<dbReference type="HOGENOM" id="CLU_015638_1_0_1"/>
<name>G0W954_NAUDC</name>
<dbReference type="GO" id="GO:0005886">
    <property type="term" value="C:plasma membrane"/>
    <property type="evidence" value="ECO:0007669"/>
    <property type="project" value="TreeGrafter"/>
</dbReference>
<dbReference type="GO" id="GO:0140268">
    <property type="term" value="C:endoplasmic reticulum-plasma membrane contact site"/>
    <property type="evidence" value="ECO:0007669"/>
    <property type="project" value="TreeGrafter"/>
</dbReference>
<evidence type="ECO:0000256" key="1">
    <source>
        <dbReference type="ARBA" id="ARBA00004586"/>
    </source>
</evidence>
<accession>G0W954</accession>
<keyword evidence="11" id="KW-1185">Reference proteome</keyword>
<evidence type="ECO:0000313" key="10">
    <source>
        <dbReference type="EMBL" id="CCD24315.1"/>
    </source>
</evidence>
<dbReference type="InterPro" id="IPR031968">
    <property type="entry name" value="VASt"/>
</dbReference>
<dbReference type="GO" id="GO:0005789">
    <property type="term" value="C:endoplasmic reticulum membrane"/>
    <property type="evidence" value="ECO:0007669"/>
    <property type="project" value="UniProtKB-SubCell"/>
</dbReference>
<gene>
    <name evidence="10" type="primary">NDAI0C06560</name>
    <name evidence="10" type="ordered locus">NDAI_0C06560</name>
</gene>
<keyword evidence="3 8" id="KW-0812">Transmembrane</keyword>
<dbReference type="Gene3D" id="2.30.29.30">
    <property type="entry name" value="Pleckstrin-homology domain (PH domain)/Phosphotyrosine-binding domain (PTB)"/>
    <property type="match status" value="1"/>
</dbReference>
<evidence type="ECO:0000256" key="7">
    <source>
        <dbReference type="SAM" id="MobiDB-lite"/>
    </source>
</evidence>
<feature type="compositionally biased region" description="Low complexity" evidence="7">
    <location>
        <begin position="423"/>
        <end position="432"/>
    </location>
</feature>